<protein>
    <submittedName>
        <fullName evidence="2">Rrf2 family transcriptional regulator</fullName>
    </submittedName>
</protein>
<dbReference type="AlphaFoldDB" id="A0A939J6R4"/>
<dbReference type="Pfam" id="PF02082">
    <property type="entry name" value="Rrf2"/>
    <property type="match status" value="1"/>
</dbReference>
<dbReference type="Gene3D" id="1.10.10.10">
    <property type="entry name" value="Winged helix-like DNA-binding domain superfamily/Winged helix DNA-binding domain"/>
    <property type="match status" value="1"/>
</dbReference>
<dbReference type="EMBL" id="JAEKJZ010000007">
    <property type="protein sequence ID" value="MBN9673560.1"/>
    <property type="molecule type" value="Genomic_DNA"/>
</dbReference>
<keyword evidence="1" id="KW-0238">DNA-binding</keyword>
<gene>
    <name evidence="2" type="ORF">JF539_24605</name>
</gene>
<dbReference type="PANTHER" id="PTHR33221">
    <property type="entry name" value="WINGED HELIX-TURN-HELIX TRANSCRIPTIONAL REGULATOR, RRF2 FAMILY"/>
    <property type="match status" value="1"/>
</dbReference>
<comment type="caution">
    <text evidence="2">The sequence shown here is derived from an EMBL/GenBank/DDBJ whole genome shotgun (WGS) entry which is preliminary data.</text>
</comment>
<dbReference type="PROSITE" id="PS51197">
    <property type="entry name" value="HTH_RRF2_2"/>
    <property type="match status" value="1"/>
</dbReference>
<proteinExistence type="predicted"/>
<dbReference type="InterPro" id="IPR000944">
    <property type="entry name" value="Tscrpt_reg_Rrf2"/>
</dbReference>
<dbReference type="Proteomes" id="UP000664096">
    <property type="component" value="Unassembled WGS sequence"/>
</dbReference>
<sequence length="152" mass="16410">MRLTTRTNLAMRTLMFCGVNPDKVVTKGDIARACHAKETHIAQVVHLLSQKGYLKTTRGRGGGIMLARTPSEINVGEVIRAFEDTTAFAECFQAAHNTCPLALACRLKSALSVALGAFYGALEGLTLEDLVGANDPLKALLLMRDEEPEPVI</sequence>
<accession>A0A939J6R4</accession>
<organism evidence="2 3">
    <name type="scientific">Roseibium aggregatum</name>
    <dbReference type="NCBI Taxonomy" id="187304"/>
    <lineage>
        <taxon>Bacteria</taxon>
        <taxon>Pseudomonadati</taxon>
        <taxon>Pseudomonadota</taxon>
        <taxon>Alphaproteobacteria</taxon>
        <taxon>Hyphomicrobiales</taxon>
        <taxon>Stappiaceae</taxon>
        <taxon>Roseibium</taxon>
    </lineage>
</organism>
<dbReference type="NCBIfam" id="TIGR00738">
    <property type="entry name" value="rrf2_super"/>
    <property type="match status" value="1"/>
</dbReference>
<dbReference type="GO" id="GO:0005829">
    <property type="term" value="C:cytosol"/>
    <property type="evidence" value="ECO:0007669"/>
    <property type="project" value="TreeGrafter"/>
</dbReference>
<evidence type="ECO:0000313" key="3">
    <source>
        <dbReference type="Proteomes" id="UP000664096"/>
    </source>
</evidence>
<evidence type="ECO:0000256" key="1">
    <source>
        <dbReference type="ARBA" id="ARBA00023125"/>
    </source>
</evidence>
<dbReference type="SUPFAM" id="SSF46785">
    <property type="entry name" value="Winged helix' DNA-binding domain"/>
    <property type="match status" value="1"/>
</dbReference>
<dbReference type="InterPro" id="IPR030489">
    <property type="entry name" value="TR_Rrf2-type_CS"/>
</dbReference>
<dbReference type="PANTHER" id="PTHR33221:SF4">
    <property type="entry name" value="HTH-TYPE TRANSCRIPTIONAL REPRESSOR NSRR"/>
    <property type="match status" value="1"/>
</dbReference>
<dbReference type="InterPro" id="IPR036390">
    <property type="entry name" value="WH_DNA-bd_sf"/>
</dbReference>
<dbReference type="GO" id="GO:0003700">
    <property type="term" value="F:DNA-binding transcription factor activity"/>
    <property type="evidence" value="ECO:0007669"/>
    <property type="project" value="TreeGrafter"/>
</dbReference>
<name>A0A939J6R4_9HYPH</name>
<dbReference type="GO" id="GO:0003677">
    <property type="term" value="F:DNA binding"/>
    <property type="evidence" value="ECO:0007669"/>
    <property type="project" value="UniProtKB-KW"/>
</dbReference>
<dbReference type="InterPro" id="IPR036388">
    <property type="entry name" value="WH-like_DNA-bd_sf"/>
</dbReference>
<reference evidence="2" key="1">
    <citation type="submission" date="2020-12" db="EMBL/GenBank/DDBJ databases">
        <title>Oil enriched cultivation method for isolating marine PHA-producing bacteria.</title>
        <authorList>
            <person name="Zheng W."/>
            <person name="Yu S."/>
            <person name="Huang Y."/>
        </authorList>
    </citation>
    <scope>NUCLEOTIDE SEQUENCE</scope>
    <source>
        <strain evidence="2">SY-2-12</strain>
    </source>
</reference>
<evidence type="ECO:0000313" key="2">
    <source>
        <dbReference type="EMBL" id="MBN9673560.1"/>
    </source>
</evidence>
<dbReference type="PROSITE" id="PS01332">
    <property type="entry name" value="HTH_RRF2_1"/>
    <property type="match status" value="1"/>
</dbReference>